<organism evidence="2 3">
    <name type="scientific">Marmota monax</name>
    <name type="common">Woodchuck</name>
    <dbReference type="NCBI Taxonomy" id="9995"/>
    <lineage>
        <taxon>Eukaryota</taxon>
        <taxon>Metazoa</taxon>
        <taxon>Chordata</taxon>
        <taxon>Craniata</taxon>
        <taxon>Vertebrata</taxon>
        <taxon>Euteleostomi</taxon>
        <taxon>Mammalia</taxon>
        <taxon>Eutheria</taxon>
        <taxon>Euarchontoglires</taxon>
        <taxon>Glires</taxon>
        <taxon>Rodentia</taxon>
        <taxon>Sciuromorpha</taxon>
        <taxon>Sciuridae</taxon>
        <taxon>Xerinae</taxon>
        <taxon>Marmotini</taxon>
        <taxon>Marmota</taxon>
    </lineage>
</organism>
<proteinExistence type="predicted"/>
<reference evidence="1" key="2">
    <citation type="submission" date="2020-08" db="EMBL/GenBank/DDBJ databases">
        <authorList>
            <person name="Shumante A."/>
            <person name="Zimin A.V."/>
            <person name="Puiu D."/>
            <person name="Salzberg S.L."/>
        </authorList>
    </citation>
    <scope>NUCLEOTIDE SEQUENCE</scope>
    <source>
        <strain evidence="1">WC2-LM</strain>
        <tissue evidence="1">Liver</tissue>
    </source>
</reference>
<evidence type="ECO:0000313" key="2">
    <source>
        <dbReference type="EMBL" id="VTJ88707.1"/>
    </source>
</evidence>
<keyword evidence="3" id="KW-1185">Reference proteome</keyword>
<name>A0A5E4D3E9_MARMO</name>
<dbReference type="Proteomes" id="UP000662637">
    <property type="component" value="Unassembled WGS sequence"/>
</dbReference>
<accession>A0A5E4D3E9</accession>
<evidence type="ECO:0000313" key="1">
    <source>
        <dbReference type="EMBL" id="KAF7469361.1"/>
    </source>
</evidence>
<reference evidence="2 3" key="1">
    <citation type="submission" date="2019-04" db="EMBL/GenBank/DDBJ databases">
        <authorList>
            <person name="Alioto T."/>
            <person name="Alioto T."/>
        </authorList>
    </citation>
    <scope>NUCLEOTIDE SEQUENCE [LARGE SCALE GENOMIC DNA]</scope>
</reference>
<dbReference type="EMBL" id="CABDUW010003101">
    <property type="protein sequence ID" value="VTJ88707.1"/>
    <property type="molecule type" value="Genomic_DNA"/>
</dbReference>
<dbReference type="EMBL" id="WJEC01007653">
    <property type="protein sequence ID" value="KAF7469361.1"/>
    <property type="molecule type" value="Genomic_DNA"/>
</dbReference>
<sequence length="135" mass="14969">MWTSLVNHCGFSWSRSPAHPSPNVVTEACISWGVYFTLWHVLTPADTCKDSTDGRGFHKRLFVLLLGSSSSQKPIGTSLKMRMKRKTESVRADLSISRPETTHLDARDSPLCHTDLGDLSKTFDDLCSAQRACNG</sequence>
<gene>
    <name evidence="1" type="ORF">GHT09_019365</name>
    <name evidence="2" type="ORF">MONAX_5E028280</name>
</gene>
<protein>
    <submittedName>
        <fullName evidence="2">Uncharacterized protein</fullName>
    </submittedName>
</protein>
<dbReference type="AlphaFoldDB" id="A0A5E4D3E9"/>
<dbReference type="Proteomes" id="UP000335636">
    <property type="component" value="Unassembled WGS sequence"/>
</dbReference>
<evidence type="ECO:0000313" key="3">
    <source>
        <dbReference type="Proteomes" id="UP000335636"/>
    </source>
</evidence>